<evidence type="ECO:0000313" key="1">
    <source>
        <dbReference type="EMBL" id="RGD61849.1"/>
    </source>
</evidence>
<reference evidence="1 2" key="1">
    <citation type="submission" date="2018-08" db="EMBL/GenBank/DDBJ databases">
        <title>Diversity &amp; Physiological Properties of Lignin-Decomposing Actinobacteria from Soil.</title>
        <authorList>
            <person name="Roh S.G."/>
            <person name="Kim S.B."/>
        </authorList>
    </citation>
    <scope>NUCLEOTIDE SEQUENCE [LARGE SCALE GENOMIC DNA]</scope>
    <source>
        <strain evidence="1 2">MMS17-GH009</strain>
    </source>
</reference>
<protein>
    <submittedName>
        <fullName evidence="1">Uncharacterized protein</fullName>
    </submittedName>
</protein>
<dbReference type="Proteomes" id="UP000263377">
    <property type="component" value="Unassembled WGS sequence"/>
</dbReference>
<organism evidence="1 2">
    <name type="scientific">Kitasatospora xanthocidica</name>
    <dbReference type="NCBI Taxonomy" id="83382"/>
    <lineage>
        <taxon>Bacteria</taxon>
        <taxon>Bacillati</taxon>
        <taxon>Actinomycetota</taxon>
        <taxon>Actinomycetes</taxon>
        <taxon>Kitasatosporales</taxon>
        <taxon>Streptomycetaceae</taxon>
        <taxon>Kitasatospora</taxon>
    </lineage>
</organism>
<dbReference type="AlphaFoldDB" id="A0A373A1A1"/>
<evidence type="ECO:0000313" key="2">
    <source>
        <dbReference type="Proteomes" id="UP000263377"/>
    </source>
</evidence>
<sequence>MPSVWLSLPEGFTDIDLAEDPGDRMSRIVDGLDGLTDAGPEQKLGIAVSAELALQAQLREGAVHVSNCLVQTEEGEIVQGVFSLYLREQEQGAPGGYPQRVARELATAWPDADIEVLDFPLGRAAVTVRDLAVPVSGTAYGLPGSGVTTVRQLEALFAHPWSPHVLAVVFSTQHLDYWDGWSVLVGAAISGISFYPPLNETSNALPPERQDNIRKAFG</sequence>
<comment type="caution">
    <text evidence="1">The sequence shown here is derived from an EMBL/GenBank/DDBJ whole genome shotgun (WGS) entry which is preliminary data.</text>
</comment>
<dbReference type="EMBL" id="QVIG01000001">
    <property type="protein sequence ID" value="RGD61849.1"/>
    <property type="molecule type" value="Genomic_DNA"/>
</dbReference>
<keyword evidence="2" id="KW-1185">Reference proteome</keyword>
<accession>A0A373A1A1</accession>
<proteinExistence type="predicted"/>
<name>A0A373A1A1_9ACTN</name>
<gene>
    <name evidence="1" type="ORF">DR950_32580</name>
</gene>